<protein>
    <submittedName>
        <fullName evidence="5">SAM-dependent methyltransferase</fullName>
        <ecNumber evidence="5">3.6.4.12</ecNumber>
    </submittedName>
</protein>
<organism evidence="5 6">
    <name type="scientific">Paenibacillus illinoisensis</name>
    <dbReference type="NCBI Taxonomy" id="59845"/>
    <lineage>
        <taxon>Bacteria</taxon>
        <taxon>Bacillati</taxon>
        <taxon>Bacillota</taxon>
        <taxon>Bacilli</taxon>
        <taxon>Bacillales</taxon>
        <taxon>Paenibacillaceae</taxon>
        <taxon>Paenibacillus</taxon>
    </lineage>
</organism>
<keyword evidence="2 5" id="KW-0489">Methyltransferase</keyword>
<evidence type="ECO:0000313" key="6">
    <source>
        <dbReference type="Proteomes" id="UP000247459"/>
    </source>
</evidence>
<dbReference type="OrthoDB" id="43862at2"/>
<dbReference type="Pfam" id="PF08241">
    <property type="entry name" value="Methyltransf_11"/>
    <property type="match status" value="1"/>
</dbReference>
<dbReference type="Proteomes" id="UP000247459">
    <property type="component" value="Unassembled WGS sequence"/>
</dbReference>
<dbReference type="GO" id="GO:0008757">
    <property type="term" value="F:S-adenosylmethionine-dependent methyltransferase activity"/>
    <property type="evidence" value="ECO:0007669"/>
    <property type="project" value="InterPro"/>
</dbReference>
<dbReference type="RefSeq" id="WP_110758093.1">
    <property type="nucleotide sequence ID" value="NZ_PRLG01000015.1"/>
</dbReference>
<gene>
    <name evidence="5" type="ORF">PIL02S_01995</name>
</gene>
<dbReference type="GO" id="GO:0032259">
    <property type="term" value="P:methylation"/>
    <property type="evidence" value="ECO:0007669"/>
    <property type="project" value="UniProtKB-KW"/>
</dbReference>
<dbReference type="EMBL" id="PRLG01000015">
    <property type="protein sequence ID" value="PYY29790.1"/>
    <property type="molecule type" value="Genomic_DNA"/>
</dbReference>
<dbReference type="GO" id="GO:0003678">
    <property type="term" value="F:DNA helicase activity"/>
    <property type="evidence" value="ECO:0007669"/>
    <property type="project" value="UniProtKB-EC"/>
</dbReference>
<evidence type="ECO:0000256" key="2">
    <source>
        <dbReference type="ARBA" id="ARBA00022603"/>
    </source>
</evidence>
<keyword evidence="3 5" id="KW-0808">Transferase</keyword>
<dbReference type="InterPro" id="IPR051052">
    <property type="entry name" value="Diverse_substrate_MTase"/>
</dbReference>
<dbReference type="EC" id="3.6.4.12" evidence="5"/>
<proteinExistence type="inferred from homology"/>
<dbReference type="CDD" id="cd02440">
    <property type="entry name" value="AdoMet_MTases"/>
    <property type="match status" value="1"/>
</dbReference>
<keyword evidence="5" id="KW-0378">Hydrolase</keyword>
<reference evidence="5 6" key="1">
    <citation type="submission" date="2018-01" db="EMBL/GenBank/DDBJ databases">
        <title>Genome sequence of the PGP bacterium Paenibacillus illinoisensis E3.</title>
        <authorList>
            <person name="Rolli E."/>
            <person name="Marasco R."/>
            <person name="Bessem C."/>
            <person name="Michoud G."/>
            <person name="Gaiarsa S."/>
            <person name="Borin S."/>
            <person name="Daffonchio D."/>
        </authorList>
    </citation>
    <scope>NUCLEOTIDE SEQUENCE [LARGE SCALE GENOMIC DNA]</scope>
    <source>
        <strain evidence="5 6">E3</strain>
    </source>
</reference>
<evidence type="ECO:0000256" key="1">
    <source>
        <dbReference type="ARBA" id="ARBA00008361"/>
    </source>
</evidence>
<dbReference type="Gene3D" id="3.40.50.150">
    <property type="entry name" value="Vaccinia Virus protein VP39"/>
    <property type="match status" value="1"/>
</dbReference>
<sequence length="203" mass="23211">MTTSGQNILNRLIEQAKSPRGFLGSIMLGIMNRAHEGMNRWALELNPVQAGSVILDVGCGGGRAIQNLSRINPKGKICGIDYSHQAVTDSIRNNKEKVEQGIVEIRQASVSEVPYSKEYFDLITAFQTHYFWPDLEHDISELHRVLKPSGQLMIVSEQYKMNYHMKNYESQHDMLHLLERSGFRDVSVFEKEKRGWLCFLAIK</sequence>
<dbReference type="PANTHER" id="PTHR44942">
    <property type="entry name" value="METHYLTRANSF_11 DOMAIN-CONTAINING PROTEIN"/>
    <property type="match status" value="1"/>
</dbReference>
<comment type="caution">
    <text evidence="5">The sequence shown here is derived from an EMBL/GenBank/DDBJ whole genome shotgun (WGS) entry which is preliminary data.</text>
</comment>
<dbReference type="SUPFAM" id="SSF53335">
    <property type="entry name" value="S-adenosyl-L-methionine-dependent methyltransferases"/>
    <property type="match status" value="1"/>
</dbReference>
<dbReference type="AlphaFoldDB" id="A0A2W0CAS6"/>
<feature type="domain" description="Methyltransferase type 11" evidence="4">
    <location>
        <begin position="55"/>
        <end position="154"/>
    </location>
</feature>
<accession>A0A2W0CAS6</accession>
<dbReference type="InterPro" id="IPR029063">
    <property type="entry name" value="SAM-dependent_MTases_sf"/>
</dbReference>
<evidence type="ECO:0000313" key="5">
    <source>
        <dbReference type="EMBL" id="PYY29790.1"/>
    </source>
</evidence>
<comment type="similarity">
    <text evidence="1">Belongs to the methyltransferase superfamily.</text>
</comment>
<evidence type="ECO:0000259" key="4">
    <source>
        <dbReference type="Pfam" id="PF08241"/>
    </source>
</evidence>
<dbReference type="InterPro" id="IPR013216">
    <property type="entry name" value="Methyltransf_11"/>
</dbReference>
<dbReference type="PANTHER" id="PTHR44942:SF4">
    <property type="entry name" value="METHYLTRANSFERASE TYPE 11 DOMAIN-CONTAINING PROTEIN"/>
    <property type="match status" value="1"/>
</dbReference>
<dbReference type="GO" id="GO:0016787">
    <property type="term" value="F:hydrolase activity"/>
    <property type="evidence" value="ECO:0007669"/>
    <property type="project" value="UniProtKB-KW"/>
</dbReference>
<evidence type="ECO:0000256" key="3">
    <source>
        <dbReference type="ARBA" id="ARBA00022679"/>
    </source>
</evidence>
<name>A0A2W0CAS6_9BACL</name>